<protein>
    <submittedName>
        <fullName evidence="3 5">ORF93</fullName>
    </submittedName>
</protein>
<dbReference type="OrthoDB" id="20851at10239"/>
<feature type="region of interest" description="Disordered" evidence="2">
    <location>
        <begin position="200"/>
        <end position="219"/>
    </location>
</feature>
<evidence type="ECO:0000313" key="5">
    <source>
        <dbReference type="EMBL" id="AMB21662.1"/>
    </source>
</evidence>
<sequence length="227" mass="25914">MGLAQSAGEFLDVFSNYFVDSVFSGAHLDWVRAMDDYVARNIATKRLDDIQTEVKSRKDWEQTQTELADLDREAKELAVQIDRLQIELKSMTAHSMNENIRKLQTIKLNNLQAQFNNVYEMIATKTVSNTQYITAKQQAEILEHLAKQPRVSVDPTKALATQRDTRRVFERNKQSMTVINRLNQKTTGMDFGTINDVTEQHAVSPPSSSSSSSYYYNNTNKELIPDV</sequence>
<evidence type="ECO:0000313" key="6">
    <source>
        <dbReference type="EMBL" id="QIV66909.1"/>
    </source>
</evidence>
<evidence type="ECO:0000256" key="2">
    <source>
        <dbReference type="SAM" id="MobiDB-lite"/>
    </source>
</evidence>
<evidence type="ECO:0000313" key="4">
    <source>
        <dbReference type="EMBL" id="AKC02039.1"/>
    </source>
</evidence>
<keyword evidence="7" id="KW-1185">Reference proteome</keyword>
<dbReference type="EMBL" id="KM200722">
    <property type="protein sequence ID" value="AKC02039.1"/>
    <property type="molecule type" value="Genomic_DNA"/>
</dbReference>
<dbReference type="Proteomes" id="UP000126788">
    <property type="component" value="Genome"/>
</dbReference>
<dbReference type="Proteomes" id="UP000142765">
    <property type="component" value="Segment"/>
</dbReference>
<dbReference type="GeneID" id="14011330"/>
<feature type="compositionally biased region" description="Low complexity" evidence="2">
    <location>
        <begin position="204"/>
        <end position="216"/>
    </location>
</feature>
<feature type="coiled-coil region" evidence="1">
    <location>
        <begin position="60"/>
        <end position="94"/>
    </location>
</feature>
<keyword evidence="1" id="KW-0175">Coiled coil</keyword>
<evidence type="ECO:0000313" key="3">
    <source>
        <dbReference type="EMBL" id="AFJ20522.1"/>
    </source>
</evidence>
<dbReference type="KEGG" id="vg:14011330"/>
<evidence type="ECO:0000313" key="9">
    <source>
        <dbReference type="Proteomes" id="UP000142765"/>
    </source>
</evidence>
<reference evidence="6" key="4">
    <citation type="submission" date="2019-10" db="EMBL/GenBank/DDBJ databases">
        <title>The complete genome of Cyprinid herpesvirus 2, a new strain isolated from Allogynogenetic crucian carp.</title>
        <authorList>
            <person name="Jiang Y."/>
            <person name="Wang H."/>
            <person name="Lu L."/>
        </authorList>
    </citation>
    <scope>NUCLEOTIDE SEQUENCE</scope>
    <source>
        <strain evidence="6">YC-01</strain>
    </source>
</reference>
<evidence type="ECO:0000313" key="7">
    <source>
        <dbReference type="Proteomes" id="UP000101183"/>
    </source>
</evidence>
<gene>
    <name evidence="3" type="ORF">CyHV2_ORF93</name>
</gene>
<reference evidence="5 9" key="3">
    <citation type="submission" date="2015-08" db="EMBL/GenBank/DDBJ databases">
        <authorList>
            <person name="Babu N.S."/>
            <person name="Beckwith C.J."/>
            <person name="Beseler K.G."/>
            <person name="Brison A."/>
            <person name="Carone J.V."/>
            <person name="Caskin T.P."/>
            <person name="Diamond M."/>
            <person name="Durham M.E."/>
            <person name="Foxe J.M."/>
            <person name="Go M."/>
            <person name="Henderson B.A."/>
            <person name="Jones I.B."/>
            <person name="McGettigan J.A."/>
            <person name="Micheletti S.J."/>
            <person name="Nasrallah M.E."/>
            <person name="Ortiz D."/>
            <person name="Piller C.R."/>
            <person name="Privatt S.R."/>
            <person name="Schneider S.L."/>
            <person name="Sharp S."/>
            <person name="Smith T.C."/>
            <person name="Stanton J.D."/>
            <person name="Ullery H.E."/>
            <person name="Wilson R.J."/>
            <person name="Serrano M.G."/>
            <person name="Buck G."/>
            <person name="Lee V."/>
            <person name="Wang Y."/>
            <person name="Carvalho R."/>
            <person name="Voegtly L."/>
            <person name="Shi R."/>
            <person name="Duckworth R."/>
            <person name="Johnson A."/>
            <person name="Loviza R."/>
            <person name="Walstead R."/>
            <person name="Shah Z."/>
            <person name="Kiflezghi M."/>
            <person name="Wade K."/>
            <person name="Ball S.L."/>
            <person name="Bradley K.W."/>
            <person name="Asai D.J."/>
            <person name="Bowman C.A."/>
            <person name="Russell D.A."/>
            <person name="Pope W.H."/>
            <person name="Jacobs-Sera D."/>
            <person name="Hendrix R.W."/>
            <person name="Hatfull G.F."/>
        </authorList>
    </citation>
    <scope>NUCLEOTIDE SEQUENCE [LARGE SCALE GENOMIC DNA]</scope>
    <source>
        <strain evidence="5">SY</strain>
    </source>
</reference>
<reference evidence="8" key="5">
    <citation type="journal article" date="2022" name="Can. J. Microbiol.">
        <title>Characterization and Prevalence of A New Fatal Genotype CyHV-2 in Mainland China.</title>
        <authorList>
            <person name="Li L."/>
            <person name="Luo Y."/>
            <person name="Gao Z."/>
            <person name="Huang J."/>
            <person name="Zheng X."/>
            <person name="Nie H."/>
            <person name="Zhang J."/>
            <person name="Lin L."/>
            <person name="Yuan J."/>
        </authorList>
    </citation>
    <scope>NUCLEOTIDE SEQUENCE [LARGE SCALE GENOMIC DNA]</scope>
</reference>
<dbReference type="Proteomes" id="UP000101183">
    <property type="component" value="Segment"/>
</dbReference>
<dbReference type="EMBL" id="JQ815364">
    <property type="protein sequence ID" value="AFJ20522.1"/>
    <property type="molecule type" value="Genomic_DNA"/>
</dbReference>
<proteinExistence type="predicted"/>
<reference evidence="3 7" key="1">
    <citation type="journal article" date="2013" name="J. Virol.">
        <title>Comparative genomics of carp herpesviruses.</title>
        <authorList>
            <person name="Davison A.J."/>
            <person name="Kurobe T."/>
            <person name="Gatherer D."/>
            <person name="Cunningham C."/>
            <person name="Korf I."/>
            <person name="Fukuda H."/>
            <person name="Hedrick R.P."/>
            <person name="Waltzek T.B."/>
        </authorList>
    </citation>
    <scope>NUCLEOTIDE SEQUENCE [LARGE SCALE GENOMIC DNA]</scope>
    <source>
        <strain evidence="3">ST-J1</strain>
    </source>
</reference>
<dbReference type="RefSeq" id="YP_007003912.1">
    <property type="nucleotide sequence ID" value="NC_019495.1"/>
</dbReference>
<dbReference type="EMBL" id="MN593216">
    <property type="protein sequence ID" value="QIV66909.1"/>
    <property type="molecule type" value="Genomic_DNA"/>
</dbReference>
<reference evidence="4" key="2">
    <citation type="journal article" date="2015" name="Can. J. Microbiol.">
        <title>Characterization and Prevalence of A New Fatal Genotype CyHV-2 in Mainland China.</title>
        <authorList>
            <person name="Li L."/>
            <person name="Luo Y."/>
            <person name="Gao Z."/>
            <person name="Huang J."/>
            <person name="Zheng X."/>
            <person name="Nie H."/>
            <person name="Zhang J."/>
            <person name="Lin L."/>
            <person name="Yuan J."/>
        </authorList>
    </citation>
    <scope>NUCLEOTIDE SEQUENCE [LARGE SCALE GENOMIC DNA]</scope>
    <source>
        <strain evidence="4">SY-C1</strain>
    </source>
</reference>
<evidence type="ECO:0000256" key="1">
    <source>
        <dbReference type="SAM" id="Coils"/>
    </source>
</evidence>
<name>K7PCD2_CYHV2</name>
<dbReference type="EMBL" id="KT387800">
    <property type="protein sequence ID" value="AMB21662.1"/>
    <property type="molecule type" value="Genomic_DNA"/>
</dbReference>
<organism evidence="3 7">
    <name type="scientific">Cyprinid herpesvirus 2</name>
    <name type="common">CyHV-2</name>
    <dbReference type="NCBI Taxonomy" id="317878"/>
    <lineage>
        <taxon>Viruses</taxon>
        <taxon>Duplodnaviria</taxon>
        <taxon>Heunggongvirae</taxon>
        <taxon>Peploviricota</taxon>
        <taxon>Herviviricetes</taxon>
        <taxon>Herpesvirales</taxon>
        <taxon>Alloherpesviridae</taxon>
        <taxon>Cyvirus</taxon>
        <taxon>Cyvirus cyprinidallo2</taxon>
    </lineage>
</organism>
<accession>K7PCD2</accession>
<evidence type="ECO:0000313" key="8">
    <source>
        <dbReference type="Proteomes" id="UP000126788"/>
    </source>
</evidence>